<dbReference type="Pfam" id="PF06470">
    <property type="entry name" value="SMC_hinge"/>
    <property type="match status" value="1"/>
</dbReference>
<dbReference type="InterPro" id="IPR010935">
    <property type="entry name" value="SMC_hinge"/>
</dbReference>
<dbReference type="VEuPathDB" id="CryptoDB:Vbra_19239"/>
<keyword evidence="4" id="KW-1185">Reference proteome</keyword>
<evidence type="ECO:0000313" key="3">
    <source>
        <dbReference type="EMBL" id="CEM37396.1"/>
    </source>
</evidence>
<feature type="region of interest" description="Disordered" evidence="1">
    <location>
        <begin position="630"/>
        <end position="701"/>
    </location>
</feature>
<feature type="compositionally biased region" description="Low complexity" evidence="1">
    <location>
        <begin position="679"/>
        <end position="692"/>
    </location>
</feature>
<dbReference type="Proteomes" id="UP000041254">
    <property type="component" value="Unassembled WGS sequence"/>
</dbReference>
<feature type="compositionally biased region" description="Basic and acidic residues" evidence="1">
    <location>
        <begin position="654"/>
        <end position="663"/>
    </location>
</feature>
<evidence type="ECO:0000256" key="1">
    <source>
        <dbReference type="SAM" id="MobiDB-lite"/>
    </source>
</evidence>
<dbReference type="Gene3D" id="1.20.1060.20">
    <property type="match status" value="1"/>
</dbReference>
<evidence type="ECO:0000259" key="2">
    <source>
        <dbReference type="SMART" id="SM00968"/>
    </source>
</evidence>
<dbReference type="GO" id="GO:0005694">
    <property type="term" value="C:chromosome"/>
    <property type="evidence" value="ECO:0007669"/>
    <property type="project" value="InterPro"/>
</dbReference>
<gene>
    <name evidence="3" type="ORF">Vbra_19239</name>
</gene>
<organism evidence="3 4">
    <name type="scientific">Vitrella brassicaformis (strain CCMP3155)</name>
    <dbReference type="NCBI Taxonomy" id="1169540"/>
    <lineage>
        <taxon>Eukaryota</taxon>
        <taxon>Sar</taxon>
        <taxon>Alveolata</taxon>
        <taxon>Colpodellida</taxon>
        <taxon>Vitrellaceae</taxon>
        <taxon>Vitrella</taxon>
    </lineage>
</organism>
<dbReference type="GO" id="GO:0005524">
    <property type="term" value="F:ATP binding"/>
    <property type="evidence" value="ECO:0007669"/>
    <property type="project" value="InterPro"/>
</dbReference>
<proteinExistence type="predicted"/>
<dbReference type="GO" id="GO:0051276">
    <property type="term" value="P:chromosome organization"/>
    <property type="evidence" value="ECO:0007669"/>
    <property type="project" value="InterPro"/>
</dbReference>
<dbReference type="InParanoid" id="A0A0G4H1W8"/>
<protein>
    <recommendedName>
        <fullName evidence="2">SMC hinge domain-containing protein</fullName>
    </recommendedName>
</protein>
<reference evidence="3 4" key="1">
    <citation type="submission" date="2014-11" db="EMBL/GenBank/DDBJ databases">
        <authorList>
            <person name="Zhu J."/>
            <person name="Qi W."/>
            <person name="Song R."/>
        </authorList>
    </citation>
    <scope>NUCLEOTIDE SEQUENCE [LARGE SCALE GENOMIC DNA]</scope>
</reference>
<evidence type="ECO:0000313" key="4">
    <source>
        <dbReference type="Proteomes" id="UP000041254"/>
    </source>
</evidence>
<feature type="compositionally biased region" description="Low complexity" evidence="1">
    <location>
        <begin position="272"/>
        <end position="289"/>
    </location>
</feature>
<accession>A0A0G4H1W8</accession>
<sequence length="734" mass="80101">MTPKTSGDVMDPSMMSSLQHDIAGASATQQQQPLNRREANASRQLARPAFDTAPKDTLERSMRQGADRTLIRQAFAALVESDATAKDIREEVLKYAREEGREPKRFLIFSEPQSGFRTGGDTYKKYIPISVRHVVINNSHVIVEGASARIMVHKTVKDADKAYGGRVADKQTAGEPWEDPSVVVLKVRYVDASHPDRAQVAAAEASGQQVAWCNSTRLAAALFEDVTQPFADRYRRSAAKKEDASAAQDQPSMPADPSPVRIPLTHTGGLDAANAPSSAAAAAASSSQEPHPPLHLIPHQQQRKRLPMAGVRPQLLPKRQVKGRGRHSVAMAQVEAEPFSQRVGPKVMTAGLIQRLHDGYLKKRMTEEVEASLAQEYGVEVSMVKQVLRHSLEGCKEDLGAFWQVDRMLEGGAKGKATFDQERAACEKHMAALQLQLQQQQQPDPYANLYFTDDAHSEEHHLRVAIQQLCERVPGVYGLVPDCVAPVREDFRVAIHTCLHHWSRHVLVETHEAAMKAISFLHEQQVVLPVLTFVRVTDQVGDPDIDSKRLLPRPTGDGVWPAVQVCQFHTPHISMFFERLLFNLIICETVDLCHQLAKSPVYGSGGWLYVSKDGHMVQNSYAAAHPMQQQLHPHGHHDHPPPHASPQHVGAPRADLHQPDPHAHAIPPMSQGTHPDPVAAHSGAAAAAAAHPGHAHVAHHHGAAAAAAAGVSPMGVGHAAAMLQKADLVPLPHG</sequence>
<dbReference type="SMART" id="SM00968">
    <property type="entry name" value="SMC_hinge"/>
    <property type="match status" value="1"/>
</dbReference>
<name>A0A0G4H1W8_VITBC</name>
<feature type="compositionally biased region" description="Basic and acidic residues" evidence="1">
    <location>
        <begin position="234"/>
        <end position="244"/>
    </location>
</feature>
<dbReference type="EMBL" id="CDMY01000938">
    <property type="protein sequence ID" value="CEM37396.1"/>
    <property type="molecule type" value="Genomic_DNA"/>
</dbReference>
<dbReference type="InterPro" id="IPR036277">
    <property type="entry name" value="SMC_hinge_sf"/>
</dbReference>
<dbReference type="AlphaFoldDB" id="A0A0G4H1W8"/>
<feature type="domain" description="SMC hinge" evidence="2">
    <location>
        <begin position="474"/>
        <end position="597"/>
    </location>
</feature>
<feature type="region of interest" description="Disordered" evidence="1">
    <location>
        <begin position="234"/>
        <end position="305"/>
    </location>
</feature>
<feature type="region of interest" description="Disordered" evidence="1">
    <location>
        <begin position="1"/>
        <end position="59"/>
    </location>
</feature>
<dbReference type="SUPFAM" id="SSF75553">
    <property type="entry name" value="Smc hinge domain"/>
    <property type="match status" value="1"/>
</dbReference>